<evidence type="ECO:0000256" key="5">
    <source>
        <dbReference type="ARBA" id="ARBA00022917"/>
    </source>
</evidence>
<evidence type="ECO:0000256" key="2">
    <source>
        <dbReference type="ARBA" id="ARBA00022598"/>
    </source>
</evidence>
<dbReference type="SUPFAM" id="SSF54991">
    <property type="entry name" value="Anticodon-binding domain of PheRS"/>
    <property type="match status" value="1"/>
</dbReference>
<feature type="domain" description="FDX-ACB" evidence="8">
    <location>
        <begin position="247"/>
        <end position="357"/>
    </location>
</feature>
<evidence type="ECO:0000259" key="8">
    <source>
        <dbReference type="PROSITE" id="PS51447"/>
    </source>
</evidence>
<dbReference type="Gene3D" id="3.30.70.380">
    <property type="entry name" value="Ferrodoxin-fold anticodon-binding domain"/>
    <property type="match status" value="1"/>
</dbReference>
<accession>A0ABQ3YCB8</accession>
<comment type="similarity">
    <text evidence="1">Belongs to the class-II aminoacyl-tRNA synthetase family.</text>
</comment>
<dbReference type="SMART" id="SM00896">
    <property type="entry name" value="FDX-ACB"/>
    <property type="match status" value="1"/>
</dbReference>
<dbReference type="RefSeq" id="WP_203771821.1">
    <property type="nucleotide sequence ID" value="NZ_BAAABO010000043.1"/>
</dbReference>
<organism evidence="9 10">
    <name type="scientific">Paractinoplanes deccanensis</name>
    <dbReference type="NCBI Taxonomy" id="113561"/>
    <lineage>
        <taxon>Bacteria</taxon>
        <taxon>Bacillati</taxon>
        <taxon>Actinomycetota</taxon>
        <taxon>Actinomycetes</taxon>
        <taxon>Micromonosporales</taxon>
        <taxon>Micromonosporaceae</taxon>
        <taxon>Paractinoplanes</taxon>
    </lineage>
</organism>
<evidence type="ECO:0000256" key="6">
    <source>
        <dbReference type="ARBA" id="ARBA00023146"/>
    </source>
</evidence>
<dbReference type="Gene3D" id="3.30.930.10">
    <property type="entry name" value="Bira Bifunctional Protein, Domain 2"/>
    <property type="match status" value="1"/>
</dbReference>
<keyword evidence="5" id="KW-0648">Protein biosynthesis</keyword>
<evidence type="ECO:0000256" key="4">
    <source>
        <dbReference type="ARBA" id="ARBA00022840"/>
    </source>
</evidence>
<dbReference type="EMBL" id="BOMI01000125">
    <property type="protein sequence ID" value="GID77645.1"/>
    <property type="molecule type" value="Genomic_DNA"/>
</dbReference>
<evidence type="ECO:0000256" key="3">
    <source>
        <dbReference type="ARBA" id="ARBA00022741"/>
    </source>
</evidence>
<dbReference type="SUPFAM" id="SSF55681">
    <property type="entry name" value="Class II aaRS and biotin synthetases"/>
    <property type="match status" value="1"/>
</dbReference>
<proteinExistence type="inferred from homology"/>
<sequence length="401" mass="42929">MSLTDDLAVRDLSDPAQGPHALQQMVAAVLGAATARWPSAHLLVHRGERIVDVADNYDRLGYSASAAARDARYTRYVDDHRMLRSQTSALIPGALRRLTAREALVACPGIVYRRDSIDRLHTGTPHQLDLWRVTGGSDPGGLLELIEVAVGAALPGAAWRVHPADHPYTTGGLEIEARAGGAWVEIGECGVAAAHVIGPGRSGLALGLGLDRLVMLRKGIDDIRLLRSADPRVAAQMLGLGPYRPVSAQPAARRDVSVALPAGVTAEEVGDRVRDLLGADAELVEEVSILSATPPEELPPASRERLGIRHGEVNVLVRVVLRDLRAALSKQRANALRDHIYEGLHEPARRNKTATSRRPTATPSRSVRRSGVQGPVDDRDRLAGQEGAVVAQRDTDVAAAR</sequence>
<gene>
    <name evidence="9" type="ORF">Ade02nite_62860</name>
</gene>
<evidence type="ECO:0000256" key="7">
    <source>
        <dbReference type="SAM" id="MobiDB-lite"/>
    </source>
</evidence>
<keyword evidence="10" id="KW-1185">Reference proteome</keyword>
<dbReference type="InterPro" id="IPR036690">
    <property type="entry name" value="Fdx_antiC-bd_sf"/>
</dbReference>
<keyword evidence="6" id="KW-0030">Aminoacyl-tRNA synthetase</keyword>
<evidence type="ECO:0000256" key="1">
    <source>
        <dbReference type="ARBA" id="ARBA00008226"/>
    </source>
</evidence>
<dbReference type="Proteomes" id="UP000609879">
    <property type="component" value="Unassembled WGS sequence"/>
</dbReference>
<feature type="compositionally biased region" description="Polar residues" evidence="7">
    <location>
        <begin position="353"/>
        <end position="365"/>
    </location>
</feature>
<dbReference type="InterPro" id="IPR002319">
    <property type="entry name" value="Phenylalanyl-tRNA_Synthase"/>
</dbReference>
<dbReference type="InterPro" id="IPR005121">
    <property type="entry name" value="Fdx_antiC-bd"/>
</dbReference>
<feature type="region of interest" description="Disordered" evidence="7">
    <location>
        <begin position="344"/>
        <end position="401"/>
    </location>
</feature>
<comment type="caution">
    <text evidence="9">The sequence shown here is derived from an EMBL/GenBank/DDBJ whole genome shotgun (WGS) entry which is preliminary data.</text>
</comment>
<dbReference type="InterPro" id="IPR045864">
    <property type="entry name" value="aa-tRNA-synth_II/BPL/LPL"/>
</dbReference>
<protein>
    <recommendedName>
        <fullName evidence="8">FDX-ACB domain-containing protein</fullName>
    </recommendedName>
</protein>
<name>A0ABQ3YCB8_9ACTN</name>
<reference evidence="9 10" key="1">
    <citation type="submission" date="2021-01" db="EMBL/GenBank/DDBJ databases">
        <title>Whole genome shotgun sequence of Actinoplanes deccanensis NBRC 13994.</title>
        <authorList>
            <person name="Komaki H."/>
            <person name="Tamura T."/>
        </authorList>
    </citation>
    <scope>NUCLEOTIDE SEQUENCE [LARGE SCALE GENOMIC DNA]</scope>
    <source>
        <strain evidence="9 10">NBRC 13994</strain>
    </source>
</reference>
<keyword evidence="4" id="KW-0067">ATP-binding</keyword>
<dbReference type="PROSITE" id="PS51447">
    <property type="entry name" value="FDX_ACB"/>
    <property type="match status" value="1"/>
</dbReference>
<evidence type="ECO:0000313" key="9">
    <source>
        <dbReference type="EMBL" id="GID77645.1"/>
    </source>
</evidence>
<keyword evidence="2" id="KW-0436">Ligase</keyword>
<evidence type="ECO:0000313" key="10">
    <source>
        <dbReference type="Proteomes" id="UP000609879"/>
    </source>
</evidence>
<keyword evidence="3" id="KW-0547">Nucleotide-binding</keyword>
<dbReference type="Pfam" id="PF01409">
    <property type="entry name" value="tRNA-synt_2d"/>
    <property type="match status" value="1"/>
</dbReference>